<dbReference type="AlphaFoldDB" id="A0A811V956"/>
<dbReference type="Proteomes" id="UP000606786">
    <property type="component" value="Unassembled WGS sequence"/>
</dbReference>
<name>A0A811V956_CERCA</name>
<organism evidence="1 2">
    <name type="scientific">Ceratitis capitata</name>
    <name type="common">Mediterranean fruit fly</name>
    <name type="synonym">Tephritis capitata</name>
    <dbReference type="NCBI Taxonomy" id="7213"/>
    <lineage>
        <taxon>Eukaryota</taxon>
        <taxon>Metazoa</taxon>
        <taxon>Ecdysozoa</taxon>
        <taxon>Arthropoda</taxon>
        <taxon>Hexapoda</taxon>
        <taxon>Insecta</taxon>
        <taxon>Pterygota</taxon>
        <taxon>Neoptera</taxon>
        <taxon>Endopterygota</taxon>
        <taxon>Diptera</taxon>
        <taxon>Brachycera</taxon>
        <taxon>Muscomorpha</taxon>
        <taxon>Tephritoidea</taxon>
        <taxon>Tephritidae</taxon>
        <taxon>Ceratitis</taxon>
        <taxon>Ceratitis</taxon>
    </lineage>
</organism>
<proteinExistence type="predicted"/>
<protein>
    <submittedName>
        <fullName evidence="1">(Mediterranean fruit fly) hypothetical protein</fullName>
    </submittedName>
</protein>
<dbReference type="EMBL" id="CAJHJT010000056">
    <property type="protein sequence ID" value="CAD7011807.1"/>
    <property type="molecule type" value="Genomic_DNA"/>
</dbReference>
<evidence type="ECO:0000313" key="1">
    <source>
        <dbReference type="EMBL" id="CAD7011807.1"/>
    </source>
</evidence>
<evidence type="ECO:0000313" key="2">
    <source>
        <dbReference type="Proteomes" id="UP000606786"/>
    </source>
</evidence>
<sequence length="84" mass="9224">MGMVWRQRRRQTLQTQVEKKQLARVIARKLESNAQRQATEVAKTAKEHSRIAAAAGAAGIIHHPSTLLVFCGQTGVDISKCASQ</sequence>
<comment type="caution">
    <text evidence="1">The sequence shown here is derived from an EMBL/GenBank/DDBJ whole genome shotgun (WGS) entry which is preliminary data.</text>
</comment>
<accession>A0A811V956</accession>
<reference evidence="1" key="1">
    <citation type="submission" date="2020-11" db="EMBL/GenBank/DDBJ databases">
        <authorList>
            <person name="Whitehead M."/>
        </authorList>
    </citation>
    <scope>NUCLEOTIDE SEQUENCE</scope>
    <source>
        <strain evidence="1">EGII</strain>
    </source>
</reference>
<gene>
    <name evidence="1" type="ORF">CCAP1982_LOCUS19917</name>
</gene>
<keyword evidence="2" id="KW-1185">Reference proteome</keyword>